<feature type="domain" description="Glycosyl transferase family 1" evidence="2">
    <location>
        <begin position="176"/>
        <end position="327"/>
    </location>
</feature>
<comment type="caution">
    <text evidence="4">The sequence shown here is derived from an EMBL/GenBank/DDBJ whole genome shotgun (WGS) entry which is preliminary data.</text>
</comment>
<proteinExistence type="predicted"/>
<gene>
    <name evidence="4" type="ORF">M23134_03423</name>
</gene>
<dbReference type="SUPFAM" id="SSF53756">
    <property type="entry name" value="UDP-Glycosyltransferase/glycogen phosphorylase"/>
    <property type="match status" value="1"/>
</dbReference>
<keyword evidence="1 4" id="KW-0808">Transferase</keyword>
<dbReference type="eggNOG" id="COG0438">
    <property type="taxonomic scope" value="Bacteria"/>
</dbReference>
<dbReference type="EMBL" id="AAWS01000017">
    <property type="protein sequence ID" value="EAY28162.1"/>
    <property type="molecule type" value="Genomic_DNA"/>
</dbReference>
<dbReference type="CDD" id="cd03809">
    <property type="entry name" value="GT4_MtfB-like"/>
    <property type="match status" value="1"/>
</dbReference>
<dbReference type="Proteomes" id="UP000004095">
    <property type="component" value="Unassembled WGS sequence"/>
</dbReference>
<dbReference type="PANTHER" id="PTHR46401">
    <property type="entry name" value="GLYCOSYLTRANSFERASE WBBK-RELATED"/>
    <property type="match status" value="1"/>
</dbReference>
<accession>A1ZMY1</accession>
<keyword evidence="5" id="KW-1185">Reference proteome</keyword>
<dbReference type="GO" id="GO:0016757">
    <property type="term" value="F:glycosyltransferase activity"/>
    <property type="evidence" value="ECO:0007669"/>
    <property type="project" value="UniProtKB-KW"/>
</dbReference>
<keyword evidence="4" id="KW-0328">Glycosyltransferase</keyword>
<dbReference type="AlphaFoldDB" id="A1ZMY1"/>
<evidence type="ECO:0000313" key="4">
    <source>
        <dbReference type="EMBL" id="EAY28162.1"/>
    </source>
</evidence>
<dbReference type="PANTHER" id="PTHR46401:SF2">
    <property type="entry name" value="GLYCOSYLTRANSFERASE WBBK-RELATED"/>
    <property type="match status" value="1"/>
</dbReference>
<name>A1ZMY1_MICM2</name>
<dbReference type="InterPro" id="IPR028098">
    <property type="entry name" value="Glyco_trans_4-like_N"/>
</dbReference>
<evidence type="ECO:0000259" key="2">
    <source>
        <dbReference type="Pfam" id="PF00534"/>
    </source>
</evidence>
<dbReference type="InterPro" id="IPR001296">
    <property type="entry name" value="Glyco_trans_1"/>
</dbReference>
<evidence type="ECO:0000313" key="5">
    <source>
        <dbReference type="Proteomes" id="UP000004095"/>
    </source>
</evidence>
<organism evidence="4 5">
    <name type="scientific">Microscilla marina ATCC 23134</name>
    <dbReference type="NCBI Taxonomy" id="313606"/>
    <lineage>
        <taxon>Bacteria</taxon>
        <taxon>Pseudomonadati</taxon>
        <taxon>Bacteroidota</taxon>
        <taxon>Cytophagia</taxon>
        <taxon>Cytophagales</taxon>
        <taxon>Microscillaceae</taxon>
        <taxon>Microscilla</taxon>
    </lineage>
</organism>
<protein>
    <submittedName>
        <fullName evidence="4">Mannosyltransferase</fullName>
    </submittedName>
</protein>
<dbReference type="Gene3D" id="3.40.50.2000">
    <property type="entry name" value="Glycogen Phosphorylase B"/>
    <property type="match status" value="2"/>
</dbReference>
<evidence type="ECO:0000259" key="3">
    <source>
        <dbReference type="Pfam" id="PF13439"/>
    </source>
</evidence>
<evidence type="ECO:0000256" key="1">
    <source>
        <dbReference type="ARBA" id="ARBA00022679"/>
    </source>
</evidence>
<dbReference type="Pfam" id="PF13439">
    <property type="entry name" value="Glyco_transf_4"/>
    <property type="match status" value="1"/>
</dbReference>
<sequence>MLQLLAQHYPEHQYCLYTPSDQDTIAFNLPKQPIIKTPQSWTNRKLKSLWRSLWMAKDLQRDDIDLFHGLSNQLPKNIGKFKGKSVVTIHDLIFLRYPTLYKKADRMIDTRKFRHAAQAADRVIAVSKQTKADLVDFMNISPDKISVVYQNCHSSFSKLVSKEEKSQLSTVYHLPQNYMLSVGTIEARKNIGIVIEAMQKEAIDMPLVVVGSPTPYLDTLKNLIAQKPPKAPIIFLHQVPLKHLPGLYQMAQLFVYPSIFEGFGIPILEALHSDTPVITSQGSCFPESGGNAAQYIDPHNVDSVIDVLKQVLNDTDLQQEMIAKGQQHRKNFAGDKLAQDLMQVYQYVLKN</sequence>
<reference evidence="4 5" key="1">
    <citation type="submission" date="2007-01" db="EMBL/GenBank/DDBJ databases">
        <authorList>
            <person name="Haygood M."/>
            <person name="Podell S."/>
            <person name="Anderson C."/>
            <person name="Hopkinson B."/>
            <person name="Roe K."/>
            <person name="Barbeau K."/>
            <person name="Gaasterland T."/>
            <person name="Ferriera S."/>
            <person name="Johnson J."/>
            <person name="Kravitz S."/>
            <person name="Beeson K."/>
            <person name="Sutton G."/>
            <person name="Rogers Y.-H."/>
            <person name="Friedman R."/>
            <person name="Frazier M."/>
            <person name="Venter J.C."/>
        </authorList>
    </citation>
    <scope>NUCLEOTIDE SEQUENCE [LARGE SCALE GENOMIC DNA]</scope>
    <source>
        <strain evidence="4 5">ATCC 23134</strain>
    </source>
</reference>
<dbReference type="Pfam" id="PF00534">
    <property type="entry name" value="Glycos_transf_1"/>
    <property type="match status" value="1"/>
</dbReference>
<feature type="domain" description="Glycosyltransferase subfamily 4-like N-terminal" evidence="3">
    <location>
        <begin position="12"/>
        <end position="149"/>
    </location>
</feature>